<keyword evidence="1" id="KW-0328">Glycosyltransferase</keyword>
<keyword evidence="2 4" id="KW-0808">Transferase</keyword>
<sequence length="353" mass="41376">MNCMMSIPKISVIVPIYNAEKHLNRCVSSILSQTFVDLELLLIDDGSRDNSKKICDEYAEKDSRVRVFHKLNEGVSSARNLGLDNVHGEWIIFIDADDYWIEDTALKHLYDFAKTNDLDVARGEYISVDIDGNRIEIKDYTSKLTFERKLLSGNSFLKNVVCGEFFLVLCLIKRNAIVGLRFDENQFFLEDMKFYMQMLLRKQRCGYVQYYFYAYRKIAGSASRTFKIHNLKDSLGMCDFFWNMAETTDDGDLSKICRYYSVMMYYWSLQRLANSVSFAHFEDIASVLNLNELYKHTCQRSRHNDVKLNPKVKVILTLTPKYSTYLLKIRALIVHFCKICKNMVPILVFFYKY</sequence>
<evidence type="ECO:0000259" key="3">
    <source>
        <dbReference type="Pfam" id="PF00535"/>
    </source>
</evidence>
<dbReference type="CDD" id="cd00761">
    <property type="entry name" value="Glyco_tranf_GTA_type"/>
    <property type="match status" value="1"/>
</dbReference>
<evidence type="ECO:0000313" key="4">
    <source>
        <dbReference type="EMBL" id="RHL59232.1"/>
    </source>
</evidence>
<dbReference type="AlphaFoldDB" id="A0A415M0U4"/>
<feature type="domain" description="Glycosyltransferase 2-like" evidence="3">
    <location>
        <begin position="11"/>
        <end position="140"/>
    </location>
</feature>
<name>A0A415M0U4_BACT4</name>
<dbReference type="Pfam" id="PF00535">
    <property type="entry name" value="Glycos_transf_2"/>
    <property type="match status" value="1"/>
</dbReference>
<gene>
    <name evidence="4" type="ORF">DW011_11645</name>
</gene>
<accession>A0A415M0U4</accession>
<proteinExistence type="predicted"/>
<dbReference type="InterPro" id="IPR029044">
    <property type="entry name" value="Nucleotide-diphossugar_trans"/>
</dbReference>
<organism evidence="4 5">
    <name type="scientific">Bacteroides thetaiotaomicron</name>
    <dbReference type="NCBI Taxonomy" id="818"/>
    <lineage>
        <taxon>Bacteria</taxon>
        <taxon>Pseudomonadati</taxon>
        <taxon>Bacteroidota</taxon>
        <taxon>Bacteroidia</taxon>
        <taxon>Bacteroidales</taxon>
        <taxon>Bacteroidaceae</taxon>
        <taxon>Bacteroides</taxon>
    </lineage>
</organism>
<dbReference type="PANTHER" id="PTHR22916">
    <property type="entry name" value="GLYCOSYLTRANSFERASE"/>
    <property type="match status" value="1"/>
</dbReference>
<dbReference type="InterPro" id="IPR001173">
    <property type="entry name" value="Glyco_trans_2-like"/>
</dbReference>
<dbReference type="Proteomes" id="UP000283616">
    <property type="component" value="Unassembled WGS sequence"/>
</dbReference>
<comment type="caution">
    <text evidence="4">The sequence shown here is derived from an EMBL/GenBank/DDBJ whole genome shotgun (WGS) entry which is preliminary data.</text>
</comment>
<evidence type="ECO:0000256" key="1">
    <source>
        <dbReference type="ARBA" id="ARBA00022676"/>
    </source>
</evidence>
<dbReference type="Gene3D" id="3.90.550.10">
    <property type="entry name" value="Spore Coat Polysaccharide Biosynthesis Protein SpsA, Chain A"/>
    <property type="match status" value="1"/>
</dbReference>
<evidence type="ECO:0000256" key="2">
    <source>
        <dbReference type="ARBA" id="ARBA00022679"/>
    </source>
</evidence>
<dbReference type="EMBL" id="QROV01000011">
    <property type="protein sequence ID" value="RHL59232.1"/>
    <property type="molecule type" value="Genomic_DNA"/>
</dbReference>
<dbReference type="SUPFAM" id="SSF53448">
    <property type="entry name" value="Nucleotide-diphospho-sugar transferases"/>
    <property type="match status" value="1"/>
</dbReference>
<dbReference type="PANTHER" id="PTHR22916:SF51">
    <property type="entry name" value="GLYCOSYLTRANSFERASE EPSH-RELATED"/>
    <property type="match status" value="1"/>
</dbReference>
<protein>
    <submittedName>
        <fullName evidence="4">Glycosyltransferase</fullName>
    </submittedName>
</protein>
<dbReference type="GO" id="GO:0016758">
    <property type="term" value="F:hexosyltransferase activity"/>
    <property type="evidence" value="ECO:0007669"/>
    <property type="project" value="UniProtKB-ARBA"/>
</dbReference>
<evidence type="ECO:0000313" key="5">
    <source>
        <dbReference type="Proteomes" id="UP000283616"/>
    </source>
</evidence>
<dbReference type="RefSeq" id="WP_081363759.1">
    <property type="nucleotide sequence ID" value="NZ_CAXUKY010000037.1"/>
</dbReference>
<reference evidence="4 5" key="1">
    <citation type="submission" date="2018-08" db="EMBL/GenBank/DDBJ databases">
        <title>A genome reference for cultivated species of the human gut microbiota.</title>
        <authorList>
            <person name="Zou Y."/>
            <person name="Xue W."/>
            <person name="Luo G."/>
        </authorList>
    </citation>
    <scope>NUCLEOTIDE SEQUENCE [LARGE SCALE GENOMIC DNA]</scope>
    <source>
        <strain evidence="4 5">AF37-12</strain>
    </source>
</reference>